<keyword evidence="10" id="KW-0489">Methyltransferase</keyword>
<keyword evidence="11" id="KW-1185">Reference proteome</keyword>
<evidence type="ECO:0000256" key="6">
    <source>
        <dbReference type="ARBA" id="ARBA00047941"/>
    </source>
</evidence>
<reference evidence="10 11" key="1">
    <citation type="submission" date="2024-09" db="EMBL/GenBank/DDBJ databases">
        <authorList>
            <person name="Sun Q."/>
            <person name="Mori K."/>
        </authorList>
    </citation>
    <scope>NUCLEOTIDE SEQUENCE [LARGE SCALE GENOMIC DNA]</scope>
    <source>
        <strain evidence="10 11">CECT 7682</strain>
    </source>
</reference>
<dbReference type="Gene3D" id="3.40.50.150">
    <property type="entry name" value="Vaccinia Virus protein VP39"/>
    <property type="match status" value="1"/>
</dbReference>
<dbReference type="EMBL" id="JBHMEW010000011">
    <property type="protein sequence ID" value="MFB9210883.1"/>
    <property type="molecule type" value="Genomic_DNA"/>
</dbReference>
<accession>A0ABV5J232</accession>
<evidence type="ECO:0000256" key="8">
    <source>
        <dbReference type="ARBA" id="ARBA00048428"/>
    </source>
</evidence>
<dbReference type="InterPro" id="IPR029063">
    <property type="entry name" value="SAM-dependent_MTases_sf"/>
</dbReference>
<dbReference type="GO" id="GO:0032259">
    <property type="term" value="P:methylation"/>
    <property type="evidence" value="ECO:0007669"/>
    <property type="project" value="UniProtKB-KW"/>
</dbReference>
<evidence type="ECO:0000256" key="7">
    <source>
        <dbReference type="ARBA" id="ARBA00047943"/>
    </source>
</evidence>
<evidence type="ECO:0000313" key="11">
    <source>
        <dbReference type="Proteomes" id="UP001589654"/>
    </source>
</evidence>
<comment type="catalytic activity">
    <reaction evidence="8">
        <text>arsenic triglutathione + 3 [thioredoxin]-dithiol + 3 S-adenosyl-L-methionine = trimethylarsine + 3 [thioredoxin]-disulfide + 3 glutathione + 3 S-adenosyl-L-homocysteine + 3 H(+)</text>
        <dbReference type="Rhea" id="RHEA:69432"/>
        <dbReference type="Rhea" id="RHEA-COMP:10698"/>
        <dbReference type="Rhea" id="RHEA-COMP:10700"/>
        <dbReference type="ChEBI" id="CHEBI:15378"/>
        <dbReference type="ChEBI" id="CHEBI:27130"/>
        <dbReference type="ChEBI" id="CHEBI:29950"/>
        <dbReference type="ChEBI" id="CHEBI:50058"/>
        <dbReference type="ChEBI" id="CHEBI:57856"/>
        <dbReference type="ChEBI" id="CHEBI:57925"/>
        <dbReference type="ChEBI" id="CHEBI:59789"/>
        <dbReference type="ChEBI" id="CHEBI:183640"/>
        <dbReference type="EC" id="2.1.1.137"/>
    </reaction>
</comment>
<organism evidence="10 11">
    <name type="scientific">Echinicola jeungdonensis</name>
    <dbReference type="NCBI Taxonomy" id="709343"/>
    <lineage>
        <taxon>Bacteria</taxon>
        <taxon>Pseudomonadati</taxon>
        <taxon>Bacteroidota</taxon>
        <taxon>Cytophagia</taxon>
        <taxon>Cytophagales</taxon>
        <taxon>Cyclobacteriaceae</taxon>
        <taxon>Echinicola</taxon>
    </lineage>
</organism>
<comment type="catalytic activity">
    <reaction evidence="7">
        <text>arsenic triglutathione + 2 [thioredoxin]-dithiol + 2 S-adenosyl-L-methionine + H2O = dimethylarsinous acid + 2 [thioredoxin]-disulfide + 3 glutathione + 2 S-adenosyl-L-homocysteine + 2 H(+)</text>
        <dbReference type="Rhea" id="RHEA:69464"/>
        <dbReference type="Rhea" id="RHEA-COMP:10698"/>
        <dbReference type="Rhea" id="RHEA-COMP:10700"/>
        <dbReference type="ChEBI" id="CHEBI:15377"/>
        <dbReference type="ChEBI" id="CHEBI:15378"/>
        <dbReference type="ChEBI" id="CHEBI:23808"/>
        <dbReference type="ChEBI" id="CHEBI:29950"/>
        <dbReference type="ChEBI" id="CHEBI:50058"/>
        <dbReference type="ChEBI" id="CHEBI:57856"/>
        <dbReference type="ChEBI" id="CHEBI:57925"/>
        <dbReference type="ChEBI" id="CHEBI:59789"/>
        <dbReference type="ChEBI" id="CHEBI:183640"/>
        <dbReference type="EC" id="2.1.1.137"/>
    </reaction>
</comment>
<comment type="similarity">
    <text evidence="3">Belongs to the methyltransferase superfamily. Arsenite methyltransferase family.</text>
</comment>
<name>A0ABV5J232_9BACT</name>
<keyword evidence="2" id="KW-0949">S-adenosyl-L-methionine</keyword>
<sequence length="324" mass="36257">MNNYLESTHNLYKKAAKEPMLGLCCTTNPVWNLPGLHVPKIMQEMNYGCGTTVHPHDLSNNPIVLYIGIGGGMELLQFAYFTRQKASVIGLDVLDEMIEVAHHNLVEAEKSNPWFQKEFISLLKGDALSLPLADQSVDVTAQNCLFNIFKEKELEKAISEAYRVLKPGGRLVLSDPVCDQHIPEELRNNDELRAQCISGAIPIKDYLKLLTDQGFGTIEVRARRPYRILASTHFPEVKNDIIIESLEICAIKDPIPKDGPCIFTGKSAIYHGEGEYFDDEKGHILFYNQPLAICDKTAEALKGLERKDIFISDSSWHYSGGGCC</sequence>
<dbReference type="InterPro" id="IPR026669">
    <property type="entry name" value="Arsenite_MeTrfase-like"/>
</dbReference>
<evidence type="ECO:0000256" key="3">
    <source>
        <dbReference type="ARBA" id="ARBA00034487"/>
    </source>
</evidence>
<evidence type="ECO:0000259" key="9">
    <source>
        <dbReference type="Pfam" id="PF13847"/>
    </source>
</evidence>
<gene>
    <name evidence="10" type="primary">arsM</name>
    <name evidence="10" type="ORF">ACFFUR_03630</name>
</gene>
<dbReference type="RefSeq" id="WP_290247429.1">
    <property type="nucleotide sequence ID" value="NZ_JAUFQT010000001.1"/>
</dbReference>
<feature type="domain" description="Methyltransferase" evidence="9">
    <location>
        <begin position="63"/>
        <end position="214"/>
    </location>
</feature>
<evidence type="ECO:0000256" key="1">
    <source>
        <dbReference type="ARBA" id="ARBA00022679"/>
    </source>
</evidence>
<dbReference type="Proteomes" id="UP001589654">
    <property type="component" value="Unassembled WGS sequence"/>
</dbReference>
<evidence type="ECO:0000256" key="5">
    <source>
        <dbReference type="ARBA" id="ARBA00034545"/>
    </source>
</evidence>
<proteinExistence type="inferred from homology"/>
<protein>
    <recommendedName>
        <fullName evidence="5">Arsenite methyltransferase</fullName>
        <ecNumber evidence="4">2.1.1.137</ecNumber>
    </recommendedName>
</protein>
<dbReference type="EC" id="2.1.1.137" evidence="4"/>
<dbReference type="GO" id="GO:0008168">
    <property type="term" value="F:methyltransferase activity"/>
    <property type="evidence" value="ECO:0007669"/>
    <property type="project" value="UniProtKB-KW"/>
</dbReference>
<evidence type="ECO:0000256" key="2">
    <source>
        <dbReference type="ARBA" id="ARBA00022691"/>
    </source>
</evidence>
<keyword evidence="1" id="KW-0808">Transferase</keyword>
<dbReference type="PANTHER" id="PTHR43675:SF8">
    <property type="entry name" value="ARSENITE METHYLTRANSFERASE"/>
    <property type="match status" value="1"/>
</dbReference>
<dbReference type="Pfam" id="PF13847">
    <property type="entry name" value="Methyltransf_31"/>
    <property type="match status" value="1"/>
</dbReference>
<dbReference type="CDD" id="cd02440">
    <property type="entry name" value="AdoMet_MTases"/>
    <property type="match status" value="1"/>
</dbReference>
<evidence type="ECO:0000256" key="4">
    <source>
        <dbReference type="ARBA" id="ARBA00034521"/>
    </source>
</evidence>
<comment type="catalytic activity">
    <reaction evidence="6">
        <text>arsenic triglutathione + [thioredoxin]-dithiol + S-adenosyl-L-methionine + 2 H2O = methylarsonous acid + [thioredoxin]-disulfide + 3 glutathione + S-adenosyl-L-homocysteine + H(+)</text>
        <dbReference type="Rhea" id="RHEA:69460"/>
        <dbReference type="Rhea" id="RHEA-COMP:10698"/>
        <dbReference type="Rhea" id="RHEA-COMP:10700"/>
        <dbReference type="ChEBI" id="CHEBI:15377"/>
        <dbReference type="ChEBI" id="CHEBI:15378"/>
        <dbReference type="ChEBI" id="CHEBI:17826"/>
        <dbReference type="ChEBI" id="CHEBI:29950"/>
        <dbReference type="ChEBI" id="CHEBI:50058"/>
        <dbReference type="ChEBI" id="CHEBI:57856"/>
        <dbReference type="ChEBI" id="CHEBI:57925"/>
        <dbReference type="ChEBI" id="CHEBI:59789"/>
        <dbReference type="ChEBI" id="CHEBI:183640"/>
        <dbReference type="EC" id="2.1.1.137"/>
    </reaction>
</comment>
<dbReference type="InterPro" id="IPR025714">
    <property type="entry name" value="Methyltranfer_dom"/>
</dbReference>
<dbReference type="PANTHER" id="PTHR43675">
    <property type="entry name" value="ARSENITE METHYLTRANSFERASE"/>
    <property type="match status" value="1"/>
</dbReference>
<evidence type="ECO:0000313" key="10">
    <source>
        <dbReference type="EMBL" id="MFB9210883.1"/>
    </source>
</evidence>
<dbReference type="SUPFAM" id="SSF53335">
    <property type="entry name" value="S-adenosyl-L-methionine-dependent methyltransferases"/>
    <property type="match status" value="1"/>
</dbReference>
<comment type="caution">
    <text evidence="10">The sequence shown here is derived from an EMBL/GenBank/DDBJ whole genome shotgun (WGS) entry which is preliminary data.</text>
</comment>
<dbReference type="NCBIfam" id="NF038099">
    <property type="entry name" value="AsSugarArsM"/>
    <property type="match status" value="1"/>
</dbReference>